<dbReference type="EMBL" id="MQUR01000071">
    <property type="protein sequence ID" value="OLZ60753.1"/>
    <property type="molecule type" value="Genomic_DNA"/>
</dbReference>
<feature type="transmembrane region" description="Helical" evidence="2">
    <location>
        <begin position="20"/>
        <end position="46"/>
    </location>
</feature>
<dbReference type="Proteomes" id="UP000187151">
    <property type="component" value="Unassembled WGS sequence"/>
</dbReference>
<sequence length="161" mass="16837">MHDARRTEPSARGGGIPDGLLVALLAFLLGLAVLVWTATGLAALFAKGSWPGTVTFTRTPTAVRALIAQPHDLPAAWPDTDPAALSGWGLFWGLFVSQLLVLFVLTVFVIGIVARTKARRAQAQHPPAAETPSKPAPILATTPPQPTPPPSEPQAPGPHTP</sequence>
<evidence type="ECO:0000256" key="1">
    <source>
        <dbReference type="SAM" id="MobiDB-lite"/>
    </source>
</evidence>
<name>A0ABX3FWJ1_9ACTN</name>
<keyword evidence="2" id="KW-1133">Transmembrane helix</keyword>
<feature type="non-terminal residue" evidence="3">
    <location>
        <position position="161"/>
    </location>
</feature>
<feature type="transmembrane region" description="Helical" evidence="2">
    <location>
        <begin position="90"/>
        <end position="114"/>
    </location>
</feature>
<accession>A0ABX3FWJ1</accession>
<evidence type="ECO:0000313" key="4">
    <source>
        <dbReference type="Proteomes" id="UP000187151"/>
    </source>
</evidence>
<feature type="region of interest" description="Disordered" evidence="1">
    <location>
        <begin position="121"/>
        <end position="161"/>
    </location>
</feature>
<organism evidence="3 4">
    <name type="scientific">Streptomyces amritsarensis</name>
    <dbReference type="NCBI Taxonomy" id="681158"/>
    <lineage>
        <taxon>Bacteria</taxon>
        <taxon>Bacillati</taxon>
        <taxon>Actinomycetota</taxon>
        <taxon>Actinomycetes</taxon>
        <taxon>Kitasatosporales</taxon>
        <taxon>Streptomycetaceae</taxon>
        <taxon>Streptomyces</taxon>
    </lineage>
</organism>
<gene>
    <name evidence="3" type="ORF">AVW11_25445</name>
</gene>
<reference evidence="3 4" key="1">
    <citation type="submission" date="2016-01" db="EMBL/GenBank/DDBJ databases">
        <title>Streptomyces amritsarensis strain MTCC 11845 genome sequencing and assembly.</title>
        <authorList>
            <person name="Sharma D."/>
            <person name="Nair G.R."/>
            <person name="Kaur G."/>
            <person name="Manhas R.K."/>
            <person name="Mayilraj S."/>
        </authorList>
    </citation>
    <scope>NUCLEOTIDE SEQUENCE [LARGE SCALE GENOMIC DNA]</scope>
    <source>
        <strain evidence="3 4">MTCC 11845</strain>
    </source>
</reference>
<comment type="caution">
    <text evidence="3">The sequence shown here is derived from an EMBL/GenBank/DDBJ whole genome shotgun (WGS) entry which is preliminary data.</text>
</comment>
<evidence type="ECO:0000256" key="2">
    <source>
        <dbReference type="SAM" id="Phobius"/>
    </source>
</evidence>
<proteinExistence type="predicted"/>
<protein>
    <submittedName>
        <fullName evidence="3">Type VI secretion protein</fullName>
    </submittedName>
</protein>
<keyword evidence="2" id="KW-0812">Transmembrane</keyword>
<evidence type="ECO:0000313" key="3">
    <source>
        <dbReference type="EMBL" id="OLZ60753.1"/>
    </source>
</evidence>
<keyword evidence="4" id="KW-1185">Reference proteome</keyword>
<keyword evidence="2" id="KW-0472">Membrane</keyword>
<feature type="compositionally biased region" description="Pro residues" evidence="1">
    <location>
        <begin position="143"/>
        <end position="161"/>
    </location>
</feature>